<evidence type="ECO:0000313" key="3">
    <source>
        <dbReference type="Proteomes" id="UP000561045"/>
    </source>
</evidence>
<organism evidence="2 3">
    <name type="scientific">Niveibacterium umoris</name>
    <dbReference type="NCBI Taxonomy" id="1193620"/>
    <lineage>
        <taxon>Bacteria</taxon>
        <taxon>Pseudomonadati</taxon>
        <taxon>Pseudomonadota</taxon>
        <taxon>Betaproteobacteria</taxon>
        <taxon>Rhodocyclales</taxon>
        <taxon>Rhodocyclaceae</taxon>
        <taxon>Niveibacterium</taxon>
    </lineage>
</organism>
<comment type="caution">
    <text evidence="2">The sequence shown here is derived from an EMBL/GenBank/DDBJ whole genome shotgun (WGS) entry which is preliminary data.</text>
</comment>
<proteinExistence type="predicted"/>
<feature type="compositionally biased region" description="Basic and acidic residues" evidence="1">
    <location>
        <begin position="79"/>
        <end position="101"/>
    </location>
</feature>
<accession>A0A840BIF8</accession>
<feature type="region of interest" description="Disordered" evidence="1">
    <location>
        <begin position="44"/>
        <end position="101"/>
    </location>
</feature>
<dbReference type="EMBL" id="JACIET010000001">
    <property type="protein sequence ID" value="MBB4011379.1"/>
    <property type="molecule type" value="Genomic_DNA"/>
</dbReference>
<gene>
    <name evidence="2" type="ORF">GGR36_000687</name>
</gene>
<keyword evidence="3" id="KW-1185">Reference proteome</keyword>
<evidence type="ECO:0000313" key="2">
    <source>
        <dbReference type="EMBL" id="MBB4011379.1"/>
    </source>
</evidence>
<sequence length="101" mass="12097">MMTVLLCFAHPVRAEGMRFGHGFERHQGQSPLREELRAERRETRQAWRDRQIEGADDPNRARRLDARFEQEGPGQARRLTPEERRQLRRELQDAARELYSR</sequence>
<feature type="compositionally biased region" description="Basic and acidic residues" evidence="1">
    <location>
        <begin position="44"/>
        <end position="70"/>
    </location>
</feature>
<protein>
    <submittedName>
        <fullName evidence="2">Uncharacterized protein</fullName>
    </submittedName>
</protein>
<dbReference type="AlphaFoldDB" id="A0A840BIF8"/>
<dbReference type="RefSeq" id="WP_183631880.1">
    <property type="nucleotide sequence ID" value="NZ_BAABLE010000011.1"/>
</dbReference>
<name>A0A840BIF8_9RHOO</name>
<evidence type="ECO:0000256" key="1">
    <source>
        <dbReference type="SAM" id="MobiDB-lite"/>
    </source>
</evidence>
<reference evidence="2 3" key="1">
    <citation type="submission" date="2020-08" db="EMBL/GenBank/DDBJ databases">
        <title>Genomic Encyclopedia of Type Strains, Phase IV (KMG-IV): sequencing the most valuable type-strain genomes for metagenomic binning, comparative biology and taxonomic classification.</title>
        <authorList>
            <person name="Goeker M."/>
        </authorList>
    </citation>
    <scope>NUCLEOTIDE SEQUENCE [LARGE SCALE GENOMIC DNA]</scope>
    <source>
        <strain evidence="2 3">DSM 106739</strain>
    </source>
</reference>
<dbReference type="Proteomes" id="UP000561045">
    <property type="component" value="Unassembled WGS sequence"/>
</dbReference>